<keyword evidence="3" id="KW-0813">Transport</keyword>
<dbReference type="CDD" id="cd03225">
    <property type="entry name" value="ABC_cobalt_CbiO_domain1"/>
    <property type="match status" value="1"/>
</dbReference>
<dbReference type="InterPro" id="IPR003439">
    <property type="entry name" value="ABC_transporter-like_ATP-bd"/>
</dbReference>
<keyword evidence="5" id="KW-0547">Nucleotide-binding</keyword>
<keyword evidence="8" id="KW-0472">Membrane</keyword>
<name>A0ABU9VD28_9BACI</name>
<evidence type="ECO:0000313" key="10">
    <source>
        <dbReference type="EMBL" id="MEN0641739.1"/>
    </source>
</evidence>
<evidence type="ECO:0000256" key="6">
    <source>
        <dbReference type="ARBA" id="ARBA00022840"/>
    </source>
</evidence>
<comment type="subcellular location">
    <subcellularLocation>
        <location evidence="1">Cell membrane</location>
        <topology evidence="1">Peripheral membrane protein</topology>
    </subcellularLocation>
</comment>
<evidence type="ECO:0000256" key="4">
    <source>
        <dbReference type="ARBA" id="ARBA00022475"/>
    </source>
</evidence>
<evidence type="ECO:0000256" key="8">
    <source>
        <dbReference type="ARBA" id="ARBA00023136"/>
    </source>
</evidence>
<keyword evidence="4" id="KW-1003">Cell membrane</keyword>
<evidence type="ECO:0000256" key="2">
    <source>
        <dbReference type="ARBA" id="ARBA00005417"/>
    </source>
</evidence>
<organism evidence="10 11">
    <name type="scientific">Alkalicoccobacillus gibsonii</name>
    <dbReference type="NCBI Taxonomy" id="79881"/>
    <lineage>
        <taxon>Bacteria</taxon>
        <taxon>Bacillati</taxon>
        <taxon>Bacillota</taxon>
        <taxon>Bacilli</taxon>
        <taxon>Bacillales</taxon>
        <taxon>Bacillaceae</taxon>
        <taxon>Alkalicoccobacillus</taxon>
    </lineage>
</organism>
<reference evidence="10 11" key="1">
    <citation type="submission" date="2024-03" db="EMBL/GenBank/DDBJ databases">
        <title>Bacilli Hybrid Assemblies.</title>
        <authorList>
            <person name="Kovac J."/>
        </authorList>
    </citation>
    <scope>NUCLEOTIDE SEQUENCE [LARGE SCALE GENOMIC DNA]</scope>
    <source>
        <strain evidence="10 11">FSL R7-0666</strain>
    </source>
</reference>
<keyword evidence="11" id="KW-1185">Reference proteome</keyword>
<dbReference type="PROSITE" id="PS50893">
    <property type="entry name" value="ABC_TRANSPORTER_2"/>
    <property type="match status" value="1"/>
</dbReference>
<evidence type="ECO:0000256" key="5">
    <source>
        <dbReference type="ARBA" id="ARBA00022741"/>
    </source>
</evidence>
<comment type="similarity">
    <text evidence="2">Belongs to the ABC transporter superfamily.</text>
</comment>
<evidence type="ECO:0000256" key="1">
    <source>
        <dbReference type="ARBA" id="ARBA00004202"/>
    </source>
</evidence>
<accession>A0ABU9VD28</accession>
<dbReference type="SMART" id="SM00382">
    <property type="entry name" value="AAA"/>
    <property type="match status" value="1"/>
</dbReference>
<dbReference type="RefSeq" id="WP_343128936.1">
    <property type="nucleotide sequence ID" value="NZ_JBCITK010000001.1"/>
</dbReference>
<dbReference type="Pfam" id="PF00005">
    <property type="entry name" value="ABC_tran"/>
    <property type="match status" value="1"/>
</dbReference>
<proteinExistence type="inferred from homology"/>
<evidence type="ECO:0000256" key="7">
    <source>
        <dbReference type="ARBA" id="ARBA00022967"/>
    </source>
</evidence>
<dbReference type="InterPro" id="IPR003593">
    <property type="entry name" value="AAA+_ATPase"/>
</dbReference>
<dbReference type="EMBL" id="JBCITK010000001">
    <property type="protein sequence ID" value="MEN0641739.1"/>
    <property type="molecule type" value="Genomic_DNA"/>
</dbReference>
<dbReference type="PROSITE" id="PS00211">
    <property type="entry name" value="ABC_TRANSPORTER_1"/>
    <property type="match status" value="1"/>
</dbReference>
<dbReference type="InterPro" id="IPR027417">
    <property type="entry name" value="P-loop_NTPase"/>
</dbReference>
<protein>
    <submittedName>
        <fullName evidence="10">Energy-coupling factor transporter ATPase</fullName>
    </submittedName>
</protein>
<dbReference type="InterPro" id="IPR030947">
    <property type="entry name" value="EcfA_1"/>
</dbReference>
<comment type="caution">
    <text evidence="10">The sequence shown here is derived from an EMBL/GenBank/DDBJ whole genome shotgun (WGS) entry which is preliminary data.</text>
</comment>
<dbReference type="Gene3D" id="3.40.50.300">
    <property type="entry name" value="P-loop containing nucleotide triphosphate hydrolases"/>
    <property type="match status" value="1"/>
</dbReference>
<dbReference type="InterPro" id="IPR017871">
    <property type="entry name" value="ABC_transporter-like_CS"/>
</dbReference>
<evidence type="ECO:0000256" key="3">
    <source>
        <dbReference type="ARBA" id="ARBA00022448"/>
    </source>
</evidence>
<dbReference type="InterPro" id="IPR050095">
    <property type="entry name" value="ECF_ABC_transporter_ATP-bd"/>
</dbReference>
<dbReference type="InterPro" id="IPR015856">
    <property type="entry name" value="ABC_transpr_CbiO/EcfA_su"/>
</dbReference>
<dbReference type="PANTHER" id="PTHR43553:SF24">
    <property type="entry name" value="ENERGY-COUPLING FACTOR TRANSPORTER ATP-BINDING PROTEIN ECFA1"/>
    <property type="match status" value="1"/>
</dbReference>
<gene>
    <name evidence="10" type="ORF">MKY91_00970</name>
</gene>
<feature type="domain" description="ABC transporter" evidence="9">
    <location>
        <begin position="5"/>
        <end position="238"/>
    </location>
</feature>
<dbReference type="SUPFAM" id="SSF52540">
    <property type="entry name" value="P-loop containing nucleoside triphosphate hydrolases"/>
    <property type="match status" value="1"/>
</dbReference>
<keyword evidence="6" id="KW-0067">ATP-binding</keyword>
<keyword evidence="7" id="KW-1278">Translocase</keyword>
<dbReference type="PANTHER" id="PTHR43553">
    <property type="entry name" value="HEAVY METAL TRANSPORTER"/>
    <property type="match status" value="1"/>
</dbReference>
<evidence type="ECO:0000259" key="9">
    <source>
        <dbReference type="PROSITE" id="PS50893"/>
    </source>
</evidence>
<evidence type="ECO:0000313" key="11">
    <source>
        <dbReference type="Proteomes" id="UP001418796"/>
    </source>
</evidence>
<dbReference type="NCBIfam" id="TIGR04520">
    <property type="entry name" value="ECF_ATPase_1"/>
    <property type="match status" value="1"/>
</dbReference>
<sequence>MAVLLDIQDLHFQYPGASQHVLSGVNVTIEEGEFVALAGRNGSGKSTLARILNGQLHSSSGSILLGGEALTPTNKQAQRRRIGYVFQNPDHQFIGATVWDDLAFGLENHSVHRETMIQRMNYYVRLLRLEDLLHKAPHQLSGGQKQRVGLAGILVLKPDIIILDEATSMLDPKGRHEVMLALKEISNQGITILMITHDMEEVLEADRFIVMHQGSIVADNVPHAVFDDGPLLETTGLKRPFVVELQQELSKAGITFEQDCHSEKELIDHLCKYNFQV</sequence>
<dbReference type="Proteomes" id="UP001418796">
    <property type="component" value="Unassembled WGS sequence"/>
</dbReference>